<dbReference type="Proteomes" id="UP000219374">
    <property type="component" value="Unassembled WGS sequence"/>
</dbReference>
<dbReference type="RefSeq" id="WP_141400828.1">
    <property type="nucleotide sequence ID" value="NZ_OCND01000008.1"/>
</dbReference>
<gene>
    <name evidence="2" type="ORF">SAMN06296416_108135</name>
</gene>
<evidence type="ECO:0000256" key="1">
    <source>
        <dbReference type="SAM" id="SignalP"/>
    </source>
</evidence>
<evidence type="ECO:0008006" key="4">
    <source>
        <dbReference type="Google" id="ProtNLM"/>
    </source>
</evidence>
<reference evidence="2 3" key="1">
    <citation type="submission" date="2017-09" db="EMBL/GenBank/DDBJ databases">
        <authorList>
            <person name="Ehlers B."/>
            <person name="Leendertz F.H."/>
        </authorList>
    </citation>
    <scope>NUCLEOTIDE SEQUENCE [LARGE SCALE GENOMIC DNA]</scope>
    <source>
        <strain evidence="2 3">CGMCC 1.10978</strain>
    </source>
</reference>
<evidence type="ECO:0000313" key="3">
    <source>
        <dbReference type="Proteomes" id="UP000219374"/>
    </source>
</evidence>
<accession>A0A286DBH8</accession>
<dbReference type="OrthoDB" id="6904246at2"/>
<feature type="signal peptide" evidence="1">
    <location>
        <begin position="1"/>
        <end position="23"/>
    </location>
</feature>
<dbReference type="EMBL" id="OCND01000008">
    <property type="protein sequence ID" value="SOD56020.1"/>
    <property type="molecule type" value="Genomic_DNA"/>
</dbReference>
<organism evidence="2 3">
    <name type="scientific">Pseudoxanthomonas wuyuanensis</name>
    <dbReference type="NCBI Taxonomy" id="1073196"/>
    <lineage>
        <taxon>Bacteria</taxon>
        <taxon>Pseudomonadati</taxon>
        <taxon>Pseudomonadota</taxon>
        <taxon>Gammaproteobacteria</taxon>
        <taxon>Lysobacterales</taxon>
        <taxon>Lysobacteraceae</taxon>
        <taxon>Pseudoxanthomonas</taxon>
    </lineage>
</organism>
<name>A0A286DBH8_9GAMM</name>
<sequence>MKHRPIYIVAAALAVLSFSSASAQEQEFDVEDVRYVVDGVSTISPFELGETLDPYMGGITLTHDDVILRGTGPEIRLSRRFSVGRRDETAKLLGEMGNWYLSIPSMNTWVAATERRAQDNDYKKEWAVEQIGHVDRYARCSSFQQPPGSREESARHWWEGVSLRDQNFLSELILMRSSDGKYPVPAINQPNFPTSYPLLTKGGWVIGCLSATANGVPGEGFLAISPQGFRYWFNHIVYKEGYPSSPVSYEGRSYRTLRDRAYAYVTRIEDQFGNFVTYKYGPYGPVNISASDGRQVNIDWDQQLGVVSRIVANPGHEQRVFLYTYSAGDDGTNRVLSTVRLPDASRWTFTSPPWTYMKTRATSSLDCVDLVLYPDRNDVTTPFVVNTPSGLTATYSFKVVGRGRSFAQRKPGGPIPGSGCLPANKYHTPRSLISKSYQGPGVDQSWTYSYEVNSTFSDDCELPGANCRDYTRTTINNPNGSRDVLYVNNKNNSRIEGLLMKAERYGVGAELLETELYAYATSDSDLVRFKVGNLYYGIETDGYREESNVPLVSRQTLMNGNTYTWRVDEFDGMARPTKVSKFSGASQ</sequence>
<dbReference type="AlphaFoldDB" id="A0A286DBH8"/>
<evidence type="ECO:0000313" key="2">
    <source>
        <dbReference type="EMBL" id="SOD56020.1"/>
    </source>
</evidence>
<keyword evidence="3" id="KW-1185">Reference proteome</keyword>
<protein>
    <recommendedName>
        <fullName evidence="4">YD repeat-containing protein</fullName>
    </recommendedName>
</protein>
<proteinExistence type="predicted"/>
<feature type="chain" id="PRO_5013375516" description="YD repeat-containing protein" evidence="1">
    <location>
        <begin position="24"/>
        <end position="587"/>
    </location>
</feature>
<keyword evidence="1" id="KW-0732">Signal</keyword>